<reference evidence="2" key="3">
    <citation type="submission" date="2020-02" db="EMBL/GenBank/DDBJ databases">
        <authorList>
            <person name="Sarangi A.N."/>
            <person name="Ghosh S."/>
            <person name="Mukherjee M."/>
            <person name="Tripathy S."/>
        </authorList>
    </citation>
    <scope>NUCLEOTIDE SEQUENCE</scope>
    <source>
        <strain evidence="2">BDU141951</strain>
    </source>
</reference>
<dbReference type="Pfam" id="PF13202">
    <property type="entry name" value="EF-hand_5"/>
    <property type="match status" value="2"/>
</dbReference>
<dbReference type="Gene3D" id="1.10.238.10">
    <property type="entry name" value="EF-hand"/>
    <property type="match status" value="1"/>
</dbReference>
<feature type="domain" description="EF-hand" evidence="1">
    <location>
        <begin position="98"/>
        <end position="133"/>
    </location>
</feature>
<dbReference type="SUPFAM" id="SSF47473">
    <property type="entry name" value="EF-hand"/>
    <property type="match status" value="1"/>
</dbReference>
<protein>
    <submittedName>
        <fullName evidence="2">Calcium-binding protein</fullName>
    </submittedName>
</protein>
<dbReference type="GO" id="GO:0005509">
    <property type="term" value="F:calcium ion binding"/>
    <property type="evidence" value="ECO:0007669"/>
    <property type="project" value="InterPro"/>
</dbReference>
<dbReference type="PROSITE" id="PS00018">
    <property type="entry name" value="EF_HAND_1"/>
    <property type="match status" value="2"/>
</dbReference>
<dbReference type="EMBL" id="JTHE02000003">
    <property type="protein sequence ID" value="NEV66590.1"/>
    <property type="molecule type" value="Genomic_DNA"/>
</dbReference>
<feature type="domain" description="EF-hand" evidence="1">
    <location>
        <begin position="140"/>
        <end position="167"/>
    </location>
</feature>
<organism evidence="2">
    <name type="scientific">Lyngbya confervoides BDU141951</name>
    <dbReference type="NCBI Taxonomy" id="1574623"/>
    <lineage>
        <taxon>Bacteria</taxon>
        <taxon>Bacillati</taxon>
        <taxon>Cyanobacteriota</taxon>
        <taxon>Cyanophyceae</taxon>
        <taxon>Oscillatoriophycideae</taxon>
        <taxon>Oscillatoriales</taxon>
        <taxon>Microcoleaceae</taxon>
        <taxon>Lyngbya</taxon>
    </lineage>
</organism>
<dbReference type="InterPro" id="IPR002048">
    <property type="entry name" value="EF_hand_dom"/>
</dbReference>
<gene>
    <name evidence="2" type="ORF">QQ91_005635</name>
</gene>
<dbReference type="AlphaFoldDB" id="A0A0C1V433"/>
<dbReference type="PROSITE" id="PS50222">
    <property type="entry name" value="EF_HAND_2"/>
    <property type="match status" value="3"/>
</dbReference>
<proteinExistence type="predicted"/>
<dbReference type="InterPro" id="IPR011992">
    <property type="entry name" value="EF-hand-dom_pair"/>
</dbReference>
<sequence>MLSDLQKRKLTKLFSLYDSDYTGVLVKQDFELMFKKLSNLRGWSKRSPRCIVLEDKLMRQWQGLEAKADTHHNDEISLSEWFAYYEDILADASASPEMIGDLIELVFDVFDQDEDGRINQAEWGQLLAVFNESPVYAPLVFPQLDQDQDGFLTKNEMRGLFINFCYSDDPDEVANHMFGPY</sequence>
<dbReference type="InterPro" id="IPR018247">
    <property type="entry name" value="EF_Hand_1_Ca_BS"/>
</dbReference>
<name>A0A0C1V433_9CYAN</name>
<comment type="caution">
    <text evidence="2">The sequence shown here is derived from an EMBL/GenBank/DDBJ whole genome shotgun (WGS) entry which is preliminary data.</text>
</comment>
<evidence type="ECO:0000313" key="2">
    <source>
        <dbReference type="EMBL" id="NEV66590.1"/>
    </source>
</evidence>
<dbReference type="SMART" id="SM00054">
    <property type="entry name" value="EFh"/>
    <property type="match status" value="3"/>
</dbReference>
<feature type="domain" description="EF-hand" evidence="1">
    <location>
        <begin position="5"/>
        <end position="40"/>
    </location>
</feature>
<reference evidence="2" key="1">
    <citation type="submission" date="2014-11" db="EMBL/GenBank/DDBJ databases">
        <authorList>
            <person name="Malar M.C."/>
            <person name="Sen D."/>
            <person name="Tripathy S."/>
        </authorList>
    </citation>
    <scope>NUCLEOTIDE SEQUENCE</scope>
    <source>
        <strain evidence="2">BDU141951</strain>
    </source>
</reference>
<accession>A0A0C1V433</accession>
<reference evidence="2" key="2">
    <citation type="journal article" date="2015" name="Genome Announc.">
        <title>Draft Genome Sequence of Filamentous Marine Cyanobacterium Lyngbya confervoides Strain BDU141951.</title>
        <authorList>
            <person name="Chandrababunaidu M.M."/>
            <person name="Sen D."/>
            <person name="Tripathy S."/>
        </authorList>
    </citation>
    <scope>NUCLEOTIDE SEQUENCE</scope>
    <source>
        <strain evidence="2">BDU141951</strain>
    </source>
</reference>
<evidence type="ECO:0000259" key="1">
    <source>
        <dbReference type="PROSITE" id="PS50222"/>
    </source>
</evidence>